<evidence type="ECO:0000256" key="1">
    <source>
        <dbReference type="SAM" id="MobiDB-lite"/>
    </source>
</evidence>
<feature type="region of interest" description="Disordered" evidence="1">
    <location>
        <begin position="106"/>
        <end position="126"/>
    </location>
</feature>
<organism evidence="3 4">
    <name type="scientific">Phyllotreta striolata</name>
    <name type="common">Striped flea beetle</name>
    <name type="synonym">Crioceris striolata</name>
    <dbReference type="NCBI Taxonomy" id="444603"/>
    <lineage>
        <taxon>Eukaryota</taxon>
        <taxon>Metazoa</taxon>
        <taxon>Ecdysozoa</taxon>
        <taxon>Arthropoda</taxon>
        <taxon>Hexapoda</taxon>
        <taxon>Insecta</taxon>
        <taxon>Pterygota</taxon>
        <taxon>Neoptera</taxon>
        <taxon>Endopterygota</taxon>
        <taxon>Coleoptera</taxon>
        <taxon>Polyphaga</taxon>
        <taxon>Cucujiformia</taxon>
        <taxon>Chrysomeloidea</taxon>
        <taxon>Chrysomelidae</taxon>
        <taxon>Galerucinae</taxon>
        <taxon>Alticini</taxon>
        <taxon>Phyllotreta</taxon>
    </lineage>
</organism>
<accession>A0A9N9XQ99</accession>
<sequence>MQVAKILIFTLFLISSLVNIAVGGNDADDSGSIEIPVRKQNTNTKNNGFSVFRPADDALFNFINKLVNTSYLSSKMLLNRARTQSEIRRQIEDQVEEFLENLPTIPIPILDPQTEPKSNHNRKDDN</sequence>
<keyword evidence="2" id="KW-0732">Signal</keyword>
<evidence type="ECO:0000313" key="4">
    <source>
        <dbReference type="Proteomes" id="UP001153712"/>
    </source>
</evidence>
<protein>
    <submittedName>
        <fullName evidence="3">Uncharacterized protein</fullName>
    </submittedName>
</protein>
<feature type="compositionally biased region" description="Basic and acidic residues" evidence="1">
    <location>
        <begin position="117"/>
        <end position="126"/>
    </location>
</feature>
<gene>
    <name evidence="3" type="ORF">PHYEVI_LOCUS8080</name>
</gene>
<evidence type="ECO:0000313" key="3">
    <source>
        <dbReference type="EMBL" id="CAG9861750.1"/>
    </source>
</evidence>
<keyword evidence="4" id="KW-1185">Reference proteome</keyword>
<dbReference type="AlphaFoldDB" id="A0A9N9XQ99"/>
<reference evidence="3" key="1">
    <citation type="submission" date="2022-01" db="EMBL/GenBank/DDBJ databases">
        <authorList>
            <person name="King R."/>
        </authorList>
    </citation>
    <scope>NUCLEOTIDE SEQUENCE</scope>
</reference>
<proteinExistence type="predicted"/>
<name>A0A9N9XQ99_PHYSR</name>
<dbReference type="Proteomes" id="UP001153712">
    <property type="component" value="Chromosome 4"/>
</dbReference>
<feature type="signal peptide" evidence="2">
    <location>
        <begin position="1"/>
        <end position="23"/>
    </location>
</feature>
<evidence type="ECO:0000256" key="2">
    <source>
        <dbReference type="SAM" id="SignalP"/>
    </source>
</evidence>
<dbReference type="EMBL" id="OU900097">
    <property type="protein sequence ID" value="CAG9861750.1"/>
    <property type="molecule type" value="Genomic_DNA"/>
</dbReference>
<feature type="chain" id="PRO_5040148004" evidence="2">
    <location>
        <begin position="24"/>
        <end position="126"/>
    </location>
</feature>
<dbReference type="OrthoDB" id="6688369at2759"/>